<keyword evidence="4" id="KW-0997">Cell inner membrane</keyword>
<evidence type="ECO:0000313" key="11">
    <source>
        <dbReference type="Proteomes" id="UP000234503"/>
    </source>
</evidence>
<dbReference type="EMBL" id="PJZH01000003">
    <property type="protein sequence ID" value="PLR38516.1"/>
    <property type="molecule type" value="Genomic_DNA"/>
</dbReference>
<feature type="transmembrane region" description="Helical" evidence="8">
    <location>
        <begin position="166"/>
        <end position="193"/>
    </location>
</feature>
<organism evidence="10 11">
    <name type="scientific">Chimaeribacter coloradensis</name>
    <dbReference type="NCBI Taxonomy" id="2060068"/>
    <lineage>
        <taxon>Bacteria</taxon>
        <taxon>Pseudomonadati</taxon>
        <taxon>Pseudomonadota</taxon>
        <taxon>Gammaproteobacteria</taxon>
        <taxon>Enterobacterales</taxon>
        <taxon>Yersiniaceae</taxon>
        <taxon>Chimaeribacter</taxon>
    </lineage>
</organism>
<dbReference type="FunFam" id="1.20.81.30:FF:000001">
    <property type="entry name" value="Type II secretion system protein F"/>
    <property type="match status" value="2"/>
</dbReference>
<dbReference type="Pfam" id="PF00482">
    <property type="entry name" value="T2SSF"/>
    <property type="match status" value="2"/>
</dbReference>
<dbReference type="InterPro" id="IPR018076">
    <property type="entry name" value="T2SS_GspF_dom"/>
</dbReference>
<evidence type="ECO:0000256" key="8">
    <source>
        <dbReference type="SAM" id="Phobius"/>
    </source>
</evidence>
<dbReference type="InterPro" id="IPR003004">
    <property type="entry name" value="GspF/PilC"/>
</dbReference>
<evidence type="ECO:0000256" key="7">
    <source>
        <dbReference type="ARBA" id="ARBA00023136"/>
    </source>
</evidence>
<evidence type="ECO:0000259" key="9">
    <source>
        <dbReference type="Pfam" id="PF00482"/>
    </source>
</evidence>
<evidence type="ECO:0000256" key="3">
    <source>
        <dbReference type="ARBA" id="ARBA00022475"/>
    </source>
</evidence>
<dbReference type="NCBIfam" id="NF007861">
    <property type="entry name" value="PRK10573.1"/>
    <property type="match status" value="1"/>
</dbReference>
<accession>A0A2N5E9E5</accession>
<feature type="transmembrane region" description="Helical" evidence="8">
    <location>
        <begin position="253"/>
        <end position="274"/>
    </location>
</feature>
<sequence>MADPCLFSWQAIDLQGQFQQGDLLAANKQAASEHIITQGLQPLRIVSHGRVGKGHWKPAERSALFQQLATLLQAGLPLMESLTLLAEGHPRAGWRCVLRELATAIAGGLPFSAVLAHYPAVFPAICVQMMEVGELTGNIDHCCQQFSQLEERAQRLRQMIRKAVRYPLIVSAIALLVCILMLTLVLPAFAAIYQSFNAPLPWFTRALITASGYLTTQGPWLLLLLSLTGLAYRFRLHPQPRWQQREQQVVLRLPLIAGLVQGGSIAQIFSTLALTQRAGLDLLTGLQAAARAVPNLCYQQAVMRVRDQVGQGVPLHQALTLEPLFTPLCRQLTRVGEESGSLDTLLVRLAQWYEQQTLQQAEGLAQTLEPLMMVVTGCVVGGLVIAMYLPIFQLGSVMGNG</sequence>
<dbReference type="GO" id="GO:0005886">
    <property type="term" value="C:plasma membrane"/>
    <property type="evidence" value="ECO:0007669"/>
    <property type="project" value="UniProtKB-SubCell"/>
</dbReference>
<keyword evidence="11" id="KW-1185">Reference proteome</keyword>
<comment type="caution">
    <text evidence="10">The sequence shown here is derived from an EMBL/GenBank/DDBJ whole genome shotgun (WGS) entry which is preliminary data.</text>
</comment>
<name>A0A2N5E9E5_9GAMM</name>
<dbReference type="Gene3D" id="1.20.81.30">
    <property type="entry name" value="Type II secretion system (T2SS), domain F"/>
    <property type="match status" value="2"/>
</dbReference>
<dbReference type="OrthoDB" id="9805682at2"/>
<protein>
    <submittedName>
        <fullName evidence="10">Type IV pilin biogenesis protein</fullName>
    </submittedName>
</protein>
<comment type="subcellular location">
    <subcellularLocation>
        <location evidence="1">Cell inner membrane</location>
        <topology evidence="1">Multi-pass membrane protein</topology>
    </subcellularLocation>
</comment>
<dbReference type="AlphaFoldDB" id="A0A2N5E9E5"/>
<dbReference type="PANTHER" id="PTHR30012:SF7">
    <property type="entry name" value="PROTEIN TRANSPORT PROTEIN HOFC HOMOLOG"/>
    <property type="match status" value="1"/>
</dbReference>
<keyword evidence="7 8" id="KW-0472">Membrane</keyword>
<feature type="domain" description="Type II secretion system protein GspF" evidence="9">
    <location>
        <begin position="65"/>
        <end position="187"/>
    </location>
</feature>
<evidence type="ECO:0000313" key="10">
    <source>
        <dbReference type="EMBL" id="PLR38516.1"/>
    </source>
</evidence>
<evidence type="ECO:0000256" key="5">
    <source>
        <dbReference type="ARBA" id="ARBA00022692"/>
    </source>
</evidence>
<evidence type="ECO:0000256" key="4">
    <source>
        <dbReference type="ARBA" id="ARBA00022519"/>
    </source>
</evidence>
<reference evidence="10 11" key="1">
    <citation type="submission" date="2017-12" db="EMBL/GenBank/DDBJ databases">
        <title>Characterization of six clinical isolates of Enterochimera gen. nov., a novel genus of the Yersiniaciae family and the three species Enterochimera arupensis sp. nov., Enterochimera coloradensis sp. nov, and Enterochimera californica sp. nov.</title>
        <authorList>
            <person name="Rossi A."/>
            <person name="Fisher M."/>
        </authorList>
    </citation>
    <scope>NUCLEOTIDE SEQUENCE [LARGE SCALE GENOMIC DNA]</scope>
    <source>
        <strain evidence="11">2016-Iso4</strain>
    </source>
</reference>
<proteinExistence type="inferred from homology"/>
<keyword evidence="6 8" id="KW-1133">Transmembrane helix</keyword>
<dbReference type="PRINTS" id="PR00812">
    <property type="entry name" value="BCTERIALGSPF"/>
</dbReference>
<comment type="similarity">
    <text evidence="2">Belongs to the GSP F family.</text>
</comment>
<gene>
    <name evidence="10" type="ORF">CYR32_05895</name>
</gene>
<feature type="transmembrane region" description="Helical" evidence="8">
    <location>
        <begin position="213"/>
        <end position="232"/>
    </location>
</feature>
<feature type="domain" description="Type II secretion system protein GspF" evidence="9">
    <location>
        <begin position="270"/>
        <end position="390"/>
    </location>
</feature>
<keyword evidence="3" id="KW-1003">Cell membrane</keyword>
<evidence type="ECO:0000256" key="6">
    <source>
        <dbReference type="ARBA" id="ARBA00022989"/>
    </source>
</evidence>
<feature type="transmembrane region" description="Helical" evidence="8">
    <location>
        <begin position="371"/>
        <end position="391"/>
    </location>
</feature>
<evidence type="ECO:0000256" key="1">
    <source>
        <dbReference type="ARBA" id="ARBA00004429"/>
    </source>
</evidence>
<evidence type="ECO:0000256" key="2">
    <source>
        <dbReference type="ARBA" id="ARBA00005745"/>
    </source>
</evidence>
<dbReference type="PANTHER" id="PTHR30012">
    <property type="entry name" value="GENERAL SECRETION PATHWAY PROTEIN"/>
    <property type="match status" value="1"/>
</dbReference>
<dbReference type="InterPro" id="IPR042094">
    <property type="entry name" value="T2SS_GspF_sf"/>
</dbReference>
<dbReference type="RefSeq" id="WP_101823455.1">
    <property type="nucleotide sequence ID" value="NZ_PJZH01000003.1"/>
</dbReference>
<keyword evidence="5 8" id="KW-0812">Transmembrane</keyword>
<dbReference type="Proteomes" id="UP000234503">
    <property type="component" value="Unassembled WGS sequence"/>
</dbReference>
<dbReference type="GO" id="GO:0015628">
    <property type="term" value="P:protein secretion by the type II secretion system"/>
    <property type="evidence" value="ECO:0007669"/>
    <property type="project" value="TreeGrafter"/>
</dbReference>